<keyword evidence="7" id="KW-0804">Transcription</keyword>
<dbReference type="SMART" id="SM00342">
    <property type="entry name" value="HTH_ARAC"/>
    <property type="match status" value="1"/>
</dbReference>
<proteinExistence type="inferred from homology"/>
<dbReference type="InterPro" id="IPR009057">
    <property type="entry name" value="Homeodomain-like_sf"/>
</dbReference>
<evidence type="ECO:0000259" key="8">
    <source>
        <dbReference type="PROSITE" id="PS01124"/>
    </source>
</evidence>
<feature type="domain" description="Fe/B12 periplasmic-binding" evidence="9">
    <location>
        <begin position="283"/>
        <end position="548"/>
    </location>
</feature>
<protein>
    <recommendedName>
        <fullName evidence="12">AraC family transcriptional regulator</fullName>
    </recommendedName>
</protein>
<evidence type="ECO:0008006" key="12">
    <source>
        <dbReference type="Google" id="ProtNLM"/>
    </source>
</evidence>
<keyword evidence="11" id="KW-1185">Reference proteome</keyword>
<dbReference type="GO" id="GO:0030288">
    <property type="term" value="C:outer membrane-bounded periplasmic space"/>
    <property type="evidence" value="ECO:0007669"/>
    <property type="project" value="TreeGrafter"/>
</dbReference>
<evidence type="ECO:0000256" key="2">
    <source>
        <dbReference type="ARBA" id="ARBA00008814"/>
    </source>
</evidence>
<dbReference type="GO" id="GO:1901678">
    <property type="term" value="P:iron coordination entity transport"/>
    <property type="evidence" value="ECO:0007669"/>
    <property type="project" value="UniProtKB-ARBA"/>
</dbReference>
<evidence type="ECO:0000256" key="6">
    <source>
        <dbReference type="ARBA" id="ARBA00023125"/>
    </source>
</evidence>
<sequence length="549" mass="63436">MTLLLPQPAKGNGDNLIFRFIDIEKLDSQMENAPRSAFSETYILLLAAKGSCILMADKQRYALERDRCLLISPGMLIEYEQNGSESLEGYSIQFEALSEHARNEQERIFQISPHVFSCGVDLPKHYFPELHRLASLLWDSHSVPKELRKHSDMISFYKLVYLLMDIELPEQEQENDTHYAILRTIQEMERRYAEPLTRDKLAAIACMSPWHYSHVFKAVTGLSPHSYLSKIRILQSKVLLRKGMRTSEAARRVGYGDDSHFRRKFREAVGVSPSVFAAGRHERIATVSYHYAAHLMALDIIPYAAPVDRQREYHRSQYHDLISVHLLRGKVMPANFWRHNMQSLAEAKPELILCDDIIPPEIDEQLRKIAPTFVVPWMSNHWRDQFRQIASIIGQEKAAEHWMAQYEYKAGEARKVIQRSIGDETVTLLHVMLGKLIIYGRRNGGAVLYDDLGLRPPCDTLNIPVFRTLSMLDLAPLHDTGHLLLVIDKDQESLQAWERLQQNTEWTTIRAVQKGRVYIIEETPWLEYSPYAHELVIEQAQQLLGNKQN</sequence>
<dbReference type="Pfam" id="PF12833">
    <property type="entry name" value="HTH_18"/>
    <property type="match status" value="1"/>
</dbReference>
<dbReference type="Pfam" id="PF02311">
    <property type="entry name" value="AraC_binding"/>
    <property type="match status" value="1"/>
</dbReference>
<dbReference type="EMBL" id="BMHY01000015">
    <property type="protein sequence ID" value="GGG85926.1"/>
    <property type="molecule type" value="Genomic_DNA"/>
</dbReference>
<comment type="caution">
    <text evidence="10">The sequence shown here is derived from an EMBL/GenBank/DDBJ whole genome shotgun (WGS) entry which is preliminary data.</text>
</comment>
<dbReference type="GO" id="GO:0003700">
    <property type="term" value="F:DNA-binding transcription factor activity"/>
    <property type="evidence" value="ECO:0007669"/>
    <property type="project" value="InterPro"/>
</dbReference>
<comment type="similarity">
    <text evidence="2">Belongs to the bacterial solute-binding protein 8 family.</text>
</comment>
<dbReference type="InterPro" id="IPR037923">
    <property type="entry name" value="HTH-like"/>
</dbReference>
<dbReference type="PROSITE" id="PS50983">
    <property type="entry name" value="FE_B12_PBP"/>
    <property type="match status" value="1"/>
</dbReference>
<keyword evidence="4" id="KW-0732">Signal</keyword>
<keyword evidence="3" id="KW-0813">Transport</keyword>
<accession>A0A917M9F9</accession>
<dbReference type="Gene3D" id="3.40.50.1980">
    <property type="entry name" value="Nitrogenase molybdenum iron protein domain"/>
    <property type="match status" value="2"/>
</dbReference>
<evidence type="ECO:0000313" key="10">
    <source>
        <dbReference type="EMBL" id="GGG85926.1"/>
    </source>
</evidence>
<dbReference type="Proteomes" id="UP000600247">
    <property type="component" value="Unassembled WGS sequence"/>
</dbReference>
<evidence type="ECO:0000259" key="9">
    <source>
        <dbReference type="PROSITE" id="PS50983"/>
    </source>
</evidence>
<dbReference type="InterPro" id="IPR002491">
    <property type="entry name" value="ABC_transptr_periplasmic_BD"/>
</dbReference>
<evidence type="ECO:0000313" key="11">
    <source>
        <dbReference type="Proteomes" id="UP000600247"/>
    </source>
</evidence>
<dbReference type="PROSITE" id="PS01124">
    <property type="entry name" value="HTH_ARAC_FAMILY_2"/>
    <property type="match status" value="1"/>
</dbReference>
<comment type="subcellular location">
    <subcellularLocation>
        <location evidence="1">Cell envelope</location>
    </subcellularLocation>
</comment>
<dbReference type="InterPro" id="IPR003313">
    <property type="entry name" value="AraC-bd"/>
</dbReference>
<evidence type="ECO:0000256" key="4">
    <source>
        <dbReference type="ARBA" id="ARBA00022729"/>
    </source>
</evidence>
<evidence type="ECO:0000256" key="1">
    <source>
        <dbReference type="ARBA" id="ARBA00004196"/>
    </source>
</evidence>
<evidence type="ECO:0000256" key="5">
    <source>
        <dbReference type="ARBA" id="ARBA00023015"/>
    </source>
</evidence>
<gene>
    <name evidence="10" type="ORF">GCM10010918_50020</name>
</gene>
<dbReference type="AlphaFoldDB" id="A0A917M9F9"/>
<dbReference type="SUPFAM" id="SSF46689">
    <property type="entry name" value="Homeodomain-like"/>
    <property type="match status" value="2"/>
</dbReference>
<dbReference type="SUPFAM" id="SSF53807">
    <property type="entry name" value="Helical backbone' metal receptor"/>
    <property type="match status" value="1"/>
</dbReference>
<keyword evidence="6" id="KW-0238">DNA-binding</keyword>
<reference evidence="10 11" key="1">
    <citation type="journal article" date="2014" name="Int. J. Syst. Evol. Microbiol.">
        <title>Complete genome sequence of Corynebacterium casei LMG S-19264T (=DSM 44701T), isolated from a smear-ripened cheese.</title>
        <authorList>
            <consortium name="US DOE Joint Genome Institute (JGI-PGF)"/>
            <person name="Walter F."/>
            <person name="Albersmeier A."/>
            <person name="Kalinowski J."/>
            <person name="Ruckert C."/>
        </authorList>
    </citation>
    <scope>NUCLEOTIDE SEQUENCE [LARGE SCALE GENOMIC DNA]</scope>
    <source>
        <strain evidence="10 11">CGMCC 1.15286</strain>
    </source>
</reference>
<dbReference type="Gene3D" id="1.10.10.60">
    <property type="entry name" value="Homeodomain-like"/>
    <property type="match status" value="2"/>
</dbReference>
<name>A0A917M9F9_9BACL</name>
<dbReference type="Pfam" id="PF01497">
    <property type="entry name" value="Peripla_BP_2"/>
    <property type="match status" value="1"/>
</dbReference>
<dbReference type="InterPro" id="IPR018060">
    <property type="entry name" value="HTH_AraC"/>
</dbReference>
<dbReference type="PANTHER" id="PTHR30532:SF21">
    <property type="entry name" value="SIDEROPHORE-BINDING LIPOPROTEIN YFIY-RELATED"/>
    <property type="match status" value="1"/>
</dbReference>
<keyword evidence="5" id="KW-0805">Transcription regulation</keyword>
<dbReference type="InterPro" id="IPR051313">
    <property type="entry name" value="Bact_iron-sidero_bind"/>
</dbReference>
<evidence type="ECO:0000256" key="3">
    <source>
        <dbReference type="ARBA" id="ARBA00022448"/>
    </source>
</evidence>
<evidence type="ECO:0000256" key="7">
    <source>
        <dbReference type="ARBA" id="ARBA00023163"/>
    </source>
</evidence>
<dbReference type="SUPFAM" id="SSF51215">
    <property type="entry name" value="Regulatory protein AraC"/>
    <property type="match status" value="1"/>
</dbReference>
<feature type="domain" description="HTH araC/xylS-type" evidence="8">
    <location>
        <begin position="182"/>
        <end position="279"/>
    </location>
</feature>
<dbReference type="GO" id="GO:0043565">
    <property type="term" value="F:sequence-specific DNA binding"/>
    <property type="evidence" value="ECO:0007669"/>
    <property type="project" value="InterPro"/>
</dbReference>
<organism evidence="10 11">
    <name type="scientific">Paenibacillus radicis</name>
    <name type="common">ex Gao et al. 2016</name>
    <dbReference type="NCBI Taxonomy" id="1737354"/>
    <lineage>
        <taxon>Bacteria</taxon>
        <taxon>Bacillati</taxon>
        <taxon>Bacillota</taxon>
        <taxon>Bacilli</taxon>
        <taxon>Bacillales</taxon>
        <taxon>Paenibacillaceae</taxon>
        <taxon>Paenibacillus</taxon>
    </lineage>
</organism>
<dbReference type="RefSeq" id="WP_188892419.1">
    <property type="nucleotide sequence ID" value="NZ_BMHY01000015.1"/>
</dbReference>
<dbReference type="PANTHER" id="PTHR30532">
    <property type="entry name" value="IRON III DICITRATE-BINDING PERIPLASMIC PROTEIN"/>
    <property type="match status" value="1"/>
</dbReference>